<comment type="caution">
    <text evidence="2">The sequence shown here is derived from an EMBL/GenBank/DDBJ whole genome shotgun (WGS) entry which is preliminary data.</text>
</comment>
<dbReference type="Proteomes" id="UP001497444">
    <property type="component" value="Unassembled WGS sequence"/>
</dbReference>
<feature type="domain" description="Gene product 88" evidence="1">
    <location>
        <begin position="46"/>
        <end position="263"/>
    </location>
</feature>
<dbReference type="Pfam" id="PF17338">
    <property type="entry name" value="GP88"/>
    <property type="match status" value="1"/>
</dbReference>
<dbReference type="EMBL" id="CAXAQS010000024">
    <property type="protein sequence ID" value="CAK9249689.1"/>
    <property type="molecule type" value="Genomic_DNA"/>
</dbReference>
<sequence length="271" mass="29618">MDTMTLLTKVNNDLALQFPAKHITITLDDIERVYFRNVLGIQADAKTSKGLGAGYLTGILYLAPASLSGINVCPKSSAGCRAACLFSAGRGRFYSTNRARIVKTLAYHFDTPRFISTIKKSIKSLLVKAKNKGLTPVVRLNGTSDILWERNSDIIQEFSGVQFYDYTKIVKRLNFSIPANYHLTVSLSESNEVDARFALTKGYNVAVVFRDARYPDSFLGASVVNGDSTDLRFLDVQGSGQGVIVALKAKGKAKRDDSGFVRDIDAAKLAA</sequence>
<name>A0ABP0V5M2_9BRYO</name>
<evidence type="ECO:0000313" key="2">
    <source>
        <dbReference type="EMBL" id="CAK9249689.1"/>
    </source>
</evidence>
<reference evidence="2" key="1">
    <citation type="submission" date="2024-02" db="EMBL/GenBank/DDBJ databases">
        <authorList>
            <consortium name="ELIXIR-Norway"/>
            <consortium name="Elixir Norway"/>
        </authorList>
    </citation>
    <scope>NUCLEOTIDE SEQUENCE</scope>
</reference>
<proteinExistence type="predicted"/>
<organism evidence="2 3">
    <name type="scientific">Sphagnum jensenii</name>
    <dbReference type="NCBI Taxonomy" id="128206"/>
    <lineage>
        <taxon>Eukaryota</taxon>
        <taxon>Viridiplantae</taxon>
        <taxon>Streptophyta</taxon>
        <taxon>Embryophyta</taxon>
        <taxon>Bryophyta</taxon>
        <taxon>Sphagnophytina</taxon>
        <taxon>Sphagnopsida</taxon>
        <taxon>Sphagnales</taxon>
        <taxon>Sphagnaceae</taxon>
        <taxon>Sphagnum</taxon>
    </lineage>
</organism>
<gene>
    <name evidence="2" type="ORF">CSSPJE1EN1_LOCUS25067</name>
</gene>
<evidence type="ECO:0000259" key="1">
    <source>
        <dbReference type="Pfam" id="PF17338"/>
    </source>
</evidence>
<protein>
    <recommendedName>
        <fullName evidence="1">Gene product 88 domain-containing protein</fullName>
    </recommendedName>
</protein>
<keyword evidence="3" id="KW-1185">Reference proteome</keyword>
<accession>A0ABP0V5M2</accession>
<dbReference type="InterPro" id="IPR020290">
    <property type="entry name" value="Gp88"/>
</dbReference>
<evidence type="ECO:0000313" key="3">
    <source>
        <dbReference type="Proteomes" id="UP001497444"/>
    </source>
</evidence>